<dbReference type="Proteomes" id="UP000000245">
    <property type="component" value="Chromosome"/>
</dbReference>
<evidence type="ECO:0000313" key="2">
    <source>
        <dbReference type="Proteomes" id="UP000000245"/>
    </source>
</evidence>
<dbReference type="KEGG" id="acr:Acry_0688"/>
<protein>
    <submittedName>
        <fullName evidence="1">Uncharacterized protein</fullName>
    </submittedName>
</protein>
<sequence>MAAGRPHFVSEIGHWMVLRDGRGRHEVCYAATYPVWGPMKGRSGRRLVLIVAEHRGHAAETAIDGLAAAPADPAVRIGPRRVRFRTRGAIAFAPAARPVIHDLKAYKRVYLGVDTGRHGVATTAFSLDGFTKAHALSRKICAIAWTGRPLRGDADSTETGQHHASTN</sequence>
<name>A5FWC7_ACICJ</name>
<proteinExistence type="predicted"/>
<reference evidence="1 2" key="1">
    <citation type="submission" date="2007-05" db="EMBL/GenBank/DDBJ databases">
        <title>Complete sequence of chromosome of Acidiphilium cryptum JF-5.</title>
        <authorList>
            <consortium name="US DOE Joint Genome Institute"/>
            <person name="Copeland A."/>
            <person name="Lucas S."/>
            <person name="Lapidus A."/>
            <person name="Barry K."/>
            <person name="Detter J.C."/>
            <person name="Glavina del Rio T."/>
            <person name="Hammon N."/>
            <person name="Israni S."/>
            <person name="Dalin E."/>
            <person name="Tice H."/>
            <person name="Pitluck S."/>
            <person name="Sims D."/>
            <person name="Brettin T."/>
            <person name="Bruce D."/>
            <person name="Han C."/>
            <person name="Schmutz J."/>
            <person name="Larimer F."/>
            <person name="Land M."/>
            <person name="Hauser L."/>
            <person name="Kyrpides N."/>
            <person name="Kim E."/>
            <person name="Magnuson T."/>
            <person name="Richardson P."/>
        </authorList>
    </citation>
    <scope>NUCLEOTIDE SEQUENCE [LARGE SCALE GENOMIC DNA]</scope>
    <source>
        <strain evidence="1 2">JF-5</strain>
    </source>
</reference>
<gene>
    <name evidence="1" type="ordered locus">Acry_0688</name>
</gene>
<dbReference type="AlphaFoldDB" id="A5FWC7"/>
<organism evidence="1 2">
    <name type="scientific">Acidiphilium cryptum (strain JF-5)</name>
    <dbReference type="NCBI Taxonomy" id="349163"/>
    <lineage>
        <taxon>Bacteria</taxon>
        <taxon>Pseudomonadati</taxon>
        <taxon>Pseudomonadota</taxon>
        <taxon>Alphaproteobacteria</taxon>
        <taxon>Acetobacterales</taxon>
        <taxon>Acidocellaceae</taxon>
        <taxon>Acidiphilium</taxon>
    </lineage>
</organism>
<keyword evidence="2" id="KW-1185">Reference proteome</keyword>
<dbReference type="EMBL" id="CP000697">
    <property type="protein sequence ID" value="ABQ29909.1"/>
    <property type="molecule type" value="Genomic_DNA"/>
</dbReference>
<accession>A5FWC7</accession>
<evidence type="ECO:0000313" key="1">
    <source>
        <dbReference type="EMBL" id="ABQ29909.1"/>
    </source>
</evidence>
<dbReference type="HOGENOM" id="CLU_1591015_0_0_5"/>